<sequence length="46" mass="5403">MNNRPKFDRFHTWLQLNPISTLALESRERLNPIRGTGITGTPKRRL</sequence>
<gene>
    <name evidence="1" type="ORF">GQR42_22680</name>
</gene>
<proteinExistence type="predicted"/>
<dbReference type="Proteomes" id="UP000438345">
    <property type="component" value="Chromosome"/>
</dbReference>
<organism evidence="1 2">
    <name type="scientific">Microcystis aeruginosa FD4</name>
    <dbReference type="NCBI Taxonomy" id="2686288"/>
    <lineage>
        <taxon>Bacteria</taxon>
        <taxon>Bacillati</taxon>
        <taxon>Cyanobacteriota</taxon>
        <taxon>Cyanophyceae</taxon>
        <taxon>Oscillatoriophycideae</taxon>
        <taxon>Chroococcales</taxon>
        <taxon>Microcystaceae</taxon>
        <taxon>Microcystis</taxon>
    </lineage>
</organism>
<name>A0A857D7Q3_MICAE</name>
<evidence type="ECO:0000313" key="2">
    <source>
        <dbReference type="Proteomes" id="UP000438345"/>
    </source>
</evidence>
<dbReference type="RefSeq" id="WP_158201706.1">
    <property type="nucleotide sequence ID" value="NZ_CP046973.1"/>
</dbReference>
<accession>A0A857D7Q3</accession>
<reference evidence="1 2" key="1">
    <citation type="submission" date="2019-12" db="EMBL/GenBank/DDBJ databases">
        <title>Complete genome sequence of Microcystis aeruginosa strain FD4.</title>
        <authorList>
            <person name="Urakawa H."/>
        </authorList>
    </citation>
    <scope>NUCLEOTIDE SEQUENCE [LARGE SCALE GENOMIC DNA]</scope>
    <source>
        <strain evidence="1 2">FD4</strain>
    </source>
</reference>
<evidence type="ECO:0000313" key="1">
    <source>
        <dbReference type="EMBL" id="QGZ91904.1"/>
    </source>
</evidence>
<protein>
    <submittedName>
        <fullName evidence="1">Uncharacterized protein</fullName>
    </submittedName>
</protein>
<dbReference type="AlphaFoldDB" id="A0A857D7Q3"/>
<dbReference type="EMBL" id="CP046973">
    <property type="protein sequence ID" value="QGZ91904.1"/>
    <property type="molecule type" value="Genomic_DNA"/>
</dbReference>